<dbReference type="RefSeq" id="WP_048194415.1">
    <property type="nucleotide sequence ID" value="NZ_CAAGSM010000009.1"/>
</dbReference>
<dbReference type="InterPro" id="IPR019250">
    <property type="entry name" value="DUF2227_metal-bd"/>
</dbReference>
<dbReference type="OrthoDB" id="147379at2157"/>
<evidence type="ECO:0000313" key="2">
    <source>
        <dbReference type="EMBL" id="KGK98627.1"/>
    </source>
</evidence>
<gene>
    <name evidence="2" type="ORF">LI82_07120</name>
</gene>
<name>A0A099T0H4_METMT</name>
<keyword evidence="3" id="KW-1185">Reference proteome</keyword>
<keyword evidence="1" id="KW-0472">Membrane</keyword>
<evidence type="ECO:0000256" key="1">
    <source>
        <dbReference type="SAM" id="Phobius"/>
    </source>
</evidence>
<dbReference type="EMBL" id="JRHO01000013">
    <property type="protein sequence ID" value="KGK98627.1"/>
    <property type="molecule type" value="Genomic_DNA"/>
</dbReference>
<feature type="transmembrane region" description="Helical" evidence="1">
    <location>
        <begin position="35"/>
        <end position="57"/>
    </location>
</feature>
<reference evidence="2 3" key="1">
    <citation type="submission" date="2014-09" db="EMBL/GenBank/DDBJ databases">
        <title>Draft genome sequence of an obligately methylotrophic methanogen, Methanococcoides methylutens, isolated from marine sediment.</title>
        <authorList>
            <person name="Guan Y."/>
            <person name="Ngugi D.K."/>
            <person name="Blom J."/>
            <person name="Ali S."/>
            <person name="Ferry J.G."/>
            <person name="Stingl U."/>
        </authorList>
    </citation>
    <scope>NUCLEOTIDE SEQUENCE [LARGE SCALE GENOMIC DNA]</scope>
    <source>
        <strain evidence="2 3">DSM 2657</strain>
    </source>
</reference>
<feature type="transmembrane region" description="Helical" evidence="1">
    <location>
        <begin position="12"/>
        <end position="29"/>
    </location>
</feature>
<dbReference type="PANTHER" id="PTHR39085:SF1">
    <property type="entry name" value="SLL0924 PROTEIN"/>
    <property type="match status" value="1"/>
</dbReference>
<comment type="caution">
    <text evidence="2">The sequence shown here is derived from an EMBL/GenBank/DDBJ whole genome shotgun (WGS) entry which is preliminary data.</text>
</comment>
<keyword evidence="1" id="KW-1133">Transmembrane helix</keyword>
<dbReference type="Pfam" id="PF09988">
    <property type="entry name" value="DUF2227"/>
    <property type="match status" value="1"/>
</dbReference>
<dbReference type="AlphaFoldDB" id="A0A099T0H4"/>
<feature type="transmembrane region" description="Helical" evidence="1">
    <location>
        <begin position="127"/>
        <end position="149"/>
    </location>
</feature>
<feature type="transmembrane region" description="Helical" evidence="1">
    <location>
        <begin position="95"/>
        <end position="115"/>
    </location>
</feature>
<dbReference type="Proteomes" id="UP000029859">
    <property type="component" value="Unassembled WGS sequence"/>
</dbReference>
<proteinExistence type="predicted"/>
<protein>
    <submittedName>
        <fullName evidence="2">Metal-binding protein</fullName>
    </submittedName>
</protein>
<accession>A0A099T0H4</accession>
<organism evidence="2 3">
    <name type="scientific">Methanococcoides methylutens</name>
    <dbReference type="NCBI Taxonomy" id="2226"/>
    <lineage>
        <taxon>Archaea</taxon>
        <taxon>Methanobacteriati</taxon>
        <taxon>Methanobacteriota</taxon>
        <taxon>Stenosarchaea group</taxon>
        <taxon>Methanomicrobia</taxon>
        <taxon>Methanosarcinales</taxon>
        <taxon>Methanosarcinaceae</taxon>
        <taxon>Methanococcoides</taxon>
    </lineage>
</organism>
<dbReference type="PANTHER" id="PTHR39085">
    <property type="entry name" value="SLL0924 PROTEIN"/>
    <property type="match status" value="1"/>
</dbReference>
<sequence length="156" mass="17920">MPDAKTHDTINIAVMLVILAVISYLTIWAKNEIAISYLDIYMISVFSISYLFATFFLSPDLDIESKPYKRWKIFKFLWWPYKVIFKHRGFSHNPIIGPLSIVINLALIVALLFLLTGVDLHKVPLRYIVATTAGMCLSMEVHIISDFLISKAKSYF</sequence>
<evidence type="ECO:0000313" key="3">
    <source>
        <dbReference type="Proteomes" id="UP000029859"/>
    </source>
</evidence>
<keyword evidence="1" id="KW-0812">Transmembrane</keyword>